<dbReference type="PANTHER" id="PTHR33327:SF3">
    <property type="entry name" value="RNA-DIRECTED DNA POLYMERASE"/>
    <property type="match status" value="1"/>
</dbReference>
<dbReference type="EMBL" id="CAJOBZ010000066">
    <property type="protein sequence ID" value="CAF4940687.1"/>
    <property type="molecule type" value="Genomic_DNA"/>
</dbReference>
<sequence length="183" mass="20515">MTEHGETKSVFMEACRVGVRTPMFNPDLCSTLSQMEPQHTAEVRDKIVTPPATGKYENFKSELIKRLSASHRERKIQQFMMNEELGDRKPSQFLRHLQHLAGPTMPDKFIRTFWSSRLPPNLQTIVVSQANMELEDLADLADRIHDIVSAGQVACASSSMPASMQIQNAALEQLSKAFTDAVA</sequence>
<accession>A0A821XAC0</accession>
<dbReference type="Pfam" id="PF23055">
    <property type="entry name" value="DUF7041"/>
    <property type="match status" value="1"/>
</dbReference>
<keyword evidence="3" id="KW-1185">Reference proteome</keyword>
<dbReference type="InterPro" id="IPR055469">
    <property type="entry name" value="DUF7041"/>
</dbReference>
<evidence type="ECO:0000259" key="1">
    <source>
        <dbReference type="Pfam" id="PF23055"/>
    </source>
</evidence>
<protein>
    <recommendedName>
        <fullName evidence="1">DUF7041 domain-containing protein</fullName>
    </recommendedName>
</protein>
<dbReference type="Proteomes" id="UP000663880">
    <property type="component" value="Unassembled WGS sequence"/>
</dbReference>
<gene>
    <name evidence="2" type="ORF">PMACD_LOCUS14700</name>
</gene>
<proteinExistence type="predicted"/>
<dbReference type="OrthoDB" id="6260718at2759"/>
<comment type="caution">
    <text evidence="2">The sequence shown here is derived from an EMBL/GenBank/DDBJ whole genome shotgun (WGS) entry which is preliminary data.</text>
</comment>
<name>A0A821XAC0_9NEOP</name>
<reference evidence="2" key="1">
    <citation type="submission" date="2021-02" db="EMBL/GenBank/DDBJ databases">
        <authorList>
            <person name="Steward A R."/>
        </authorList>
    </citation>
    <scope>NUCLEOTIDE SEQUENCE</scope>
</reference>
<evidence type="ECO:0000313" key="2">
    <source>
        <dbReference type="EMBL" id="CAF4940687.1"/>
    </source>
</evidence>
<dbReference type="AlphaFoldDB" id="A0A821XAC0"/>
<organism evidence="2 3">
    <name type="scientific">Pieris macdunnoughi</name>
    <dbReference type="NCBI Taxonomy" id="345717"/>
    <lineage>
        <taxon>Eukaryota</taxon>
        <taxon>Metazoa</taxon>
        <taxon>Ecdysozoa</taxon>
        <taxon>Arthropoda</taxon>
        <taxon>Hexapoda</taxon>
        <taxon>Insecta</taxon>
        <taxon>Pterygota</taxon>
        <taxon>Neoptera</taxon>
        <taxon>Endopterygota</taxon>
        <taxon>Lepidoptera</taxon>
        <taxon>Glossata</taxon>
        <taxon>Ditrysia</taxon>
        <taxon>Papilionoidea</taxon>
        <taxon>Pieridae</taxon>
        <taxon>Pierinae</taxon>
        <taxon>Pieris</taxon>
    </lineage>
</organism>
<feature type="domain" description="DUF7041" evidence="1">
    <location>
        <begin position="31"/>
        <end position="79"/>
    </location>
</feature>
<dbReference type="PANTHER" id="PTHR33327">
    <property type="entry name" value="ENDONUCLEASE"/>
    <property type="match status" value="1"/>
</dbReference>
<evidence type="ECO:0000313" key="3">
    <source>
        <dbReference type="Proteomes" id="UP000663880"/>
    </source>
</evidence>